<keyword evidence="1" id="KW-0539">Nucleus</keyword>
<keyword evidence="3" id="KW-1133">Transmembrane helix</keyword>
<dbReference type="PROSITE" id="PS00463">
    <property type="entry name" value="ZN2_CY6_FUNGAL_1"/>
    <property type="match status" value="1"/>
</dbReference>
<name>A0A194UV82_CYTMA</name>
<dbReference type="InterPro" id="IPR001138">
    <property type="entry name" value="Zn2Cys6_DnaBD"/>
</dbReference>
<keyword evidence="3" id="KW-0812">Transmembrane</keyword>
<keyword evidence="6" id="KW-1185">Reference proteome</keyword>
<keyword evidence="3" id="KW-0472">Membrane</keyword>
<gene>
    <name evidence="5" type="ORF">VP1G_02939</name>
</gene>
<dbReference type="OrthoDB" id="3434319at2759"/>
<accession>A0A194UV82</accession>
<dbReference type="GO" id="GO:0008270">
    <property type="term" value="F:zinc ion binding"/>
    <property type="evidence" value="ECO:0007669"/>
    <property type="project" value="InterPro"/>
</dbReference>
<evidence type="ECO:0000259" key="4">
    <source>
        <dbReference type="PROSITE" id="PS50048"/>
    </source>
</evidence>
<evidence type="ECO:0000313" key="5">
    <source>
        <dbReference type="EMBL" id="KUI55573.1"/>
    </source>
</evidence>
<sequence>MSAERLDTPGIISRRSAACDRCRCHKAKCTRELPSQTRCGRCLEDNVECVNTWPMSNTRNFSGEYAFHKDRVHKRPRQESNQQRGILTPSSTSSITSGPTRFEWLNPSLPAMSNAIGDVTGDGNTTLYGSMGFNELKQPLDHFNSSMDLPGELLIRETIPTPSQSTLPSASFYPTYIEGLHNTVHLPPTYYGNVDFSPDVQSGVTNSVPVELNETPMQRLSNIEYKLITLLGRLDKGSPNVTLATLVSPIDGSRPSVIDDILNSTREYINVLEVMAGTCFSFSAVSMTPEPRGFNFSSHARQNSDWSSTSGVNSSVSADTISSIMPSRPPSLNAHGGLKFDTPSLLLILTTYIYILRLYLIISAHICEYMIEVSRSDDPTLCPIPGLSFSNFPIRKATQSLSAALFKY</sequence>
<dbReference type="STRING" id="694573.A0A194UV82"/>
<evidence type="ECO:0000256" key="2">
    <source>
        <dbReference type="SAM" id="MobiDB-lite"/>
    </source>
</evidence>
<dbReference type="SUPFAM" id="SSF57701">
    <property type="entry name" value="Zn2/Cys6 DNA-binding domain"/>
    <property type="match status" value="1"/>
</dbReference>
<feature type="transmembrane region" description="Helical" evidence="3">
    <location>
        <begin position="345"/>
        <end position="367"/>
    </location>
</feature>
<organism evidence="5 6">
    <name type="scientific">Cytospora mali</name>
    <name type="common">Apple Valsa canker fungus</name>
    <name type="synonym">Valsa mali</name>
    <dbReference type="NCBI Taxonomy" id="578113"/>
    <lineage>
        <taxon>Eukaryota</taxon>
        <taxon>Fungi</taxon>
        <taxon>Dikarya</taxon>
        <taxon>Ascomycota</taxon>
        <taxon>Pezizomycotina</taxon>
        <taxon>Sordariomycetes</taxon>
        <taxon>Sordariomycetidae</taxon>
        <taxon>Diaporthales</taxon>
        <taxon>Cytosporaceae</taxon>
        <taxon>Cytospora</taxon>
    </lineage>
</organism>
<reference evidence="6" key="1">
    <citation type="submission" date="2014-12" db="EMBL/GenBank/DDBJ databases">
        <title>Genome Sequence of Valsa Canker Pathogens Uncovers a Specific Adaption of Colonization on Woody Bark.</title>
        <authorList>
            <person name="Yin Z."/>
            <person name="Liu H."/>
            <person name="Gao X."/>
            <person name="Li Z."/>
            <person name="Song N."/>
            <person name="Ke X."/>
            <person name="Dai Q."/>
            <person name="Wu Y."/>
            <person name="Sun Y."/>
            <person name="Xu J.-R."/>
            <person name="Kang Z.K."/>
            <person name="Wang L."/>
            <person name="Huang L."/>
        </authorList>
    </citation>
    <scope>NUCLEOTIDE SEQUENCE [LARGE SCALE GENOMIC DNA]</scope>
    <source>
        <strain evidence="6">SXYL134</strain>
    </source>
</reference>
<dbReference type="EMBL" id="KN714681">
    <property type="protein sequence ID" value="KUI55573.1"/>
    <property type="molecule type" value="Genomic_DNA"/>
</dbReference>
<dbReference type="SMART" id="SM00066">
    <property type="entry name" value="GAL4"/>
    <property type="match status" value="1"/>
</dbReference>
<evidence type="ECO:0000256" key="3">
    <source>
        <dbReference type="SAM" id="Phobius"/>
    </source>
</evidence>
<feature type="region of interest" description="Disordered" evidence="2">
    <location>
        <begin position="71"/>
        <end position="99"/>
    </location>
</feature>
<dbReference type="Pfam" id="PF00172">
    <property type="entry name" value="Zn_clus"/>
    <property type="match status" value="1"/>
</dbReference>
<dbReference type="Gene3D" id="4.10.240.10">
    <property type="entry name" value="Zn(2)-C6 fungal-type DNA-binding domain"/>
    <property type="match status" value="1"/>
</dbReference>
<evidence type="ECO:0000313" key="6">
    <source>
        <dbReference type="Proteomes" id="UP000078576"/>
    </source>
</evidence>
<dbReference type="Proteomes" id="UP000078576">
    <property type="component" value="Unassembled WGS sequence"/>
</dbReference>
<protein>
    <submittedName>
        <fullName evidence="5">Pyrimidine pathway regulatory protein 1</fullName>
    </submittedName>
</protein>
<evidence type="ECO:0000256" key="1">
    <source>
        <dbReference type="ARBA" id="ARBA00023242"/>
    </source>
</evidence>
<dbReference type="GO" id="GO:0000981">
    <property type="term" value="F:DNA-binding transcription factor activity, RNA polymerase II-specific"/>
    <property type="evidence" value="ECO:0007669"/>
    <property type="project" value="InterPro"/>
</dbReference>
<dbReference type="AlphaFoldDB" id="A0A194UV82"/>
<dbReference type="InterPro" id="IPR036864">
    <property type="entry name" value="Zn2-C6_fun-type_DNA-bd_sf"/>
</dbReference>
<feature type="domain" description="Zn(2)-C6 fungal-type" evidence="4">
    <location>
        <begin position="18"/>
        <end position="51"/>
    </location>
</feature>
<feature type="compositionally biased region" description="Low complexity" evidence="2">
    <location>
        <begin position="85"/>
        <end position="99"/>
    </location>
</feature>
<proteinExistence type="predicted"/>
<dbReference type="CDD" id="cd00067">
    <property type="entry name" value="GAL4"/>
    <property type="match status" value="1"/>
</dbReference>
<dbReference type="PROSITE" id="PS50048">
    <property type="entry name" value="ZN2_CY6_FUNGAL_2"/>
    <property type="match status" value="1"/>
</dbReference>